<dbReference type="Proteomes" id="UP000808349">
    <property type="component" value="Unassembled WGS sequence"/>
</dbReference>
<accession>A0A9D7SAJ3</accession>
<evidence type="ECO:0000313" key="2">
    <source>
        <dbReference type="Proteomes" id="UP000808349"/>
    </source>
</evidence>
<gene>
    <name evidence="1" type="ORF">IPO85_12205</name>
</gene>
<dbReference type="EMBL" id="JADKFW010000008">
    <property type="protein sequence ID" value="MBK9718253.1"/>
    <property type="molecule type" value="Genomic_DNA"/>
</dbReference>
<name>A0A9D7SAJ3_9BACT</name>
<sequence>MGRQIGVIKISGKFNDLSFYKSKDGYIVRTKGGASKARIKTDPAFARTRENNQEFAEINHSGKWIRTSFRNITGNESDALVVSRMVTQLSKVIKLDSMNLRGSRKVGMGLSSTEGKKLLKGFNFNIASILSKVLKANYQVDSASGVVRIPEFIPQQDLVCPASATHCRIESAWSEIDFASGMIHSSISPAVSLVLDQTKSNVVLTPAQAPTGTGILFVVLKVSFFQEINGQVYSLNNGSLNAIEIASVS</sequence>
<comment type="caution">
    <text evidence="1">The sequence shown here is derived from an EMBL/GenBank/DDBJ whole genome shotgun (WGS) entry which is preliminary data.</text>
</comment>
<proteinExistence type="predicted"/>
<evidence type="ECO:0000313" key="1">
    <source>
        <dbReference type="EMBL" id="MBK9718253.1"/>
    </source>
</evidence>
<reference evidence="1 2" key="1">
    <citation type="submission" date="2020-10" db="EMBL/GenBank/DDBJ databases">
        <title>Connecting structure to function with the recovery of over 1000 high-quality activated sludge metagenome-assembled genomes encoding full-length rRNA genes using long-read sequencing.</title>
        <authorList>
            <person name="Singleton C.M."/>
            <person name="Petriglieri F."/>
            <person name="Kristensen J.M."/>
            <person name="Kirkegaard R.H."/>
            <person name="Michaelsen T.Y."/>
            <person name="Andersen M.H."/>
            <person name="Karst S.M."/>
            <person name="Dueholm M.S."/>
            <person name="Nielsen P.H."/>
            <person name="Albertsen M."/>
        </authorList>
    </citation>
    <scope>NUCLEOTIDE SEQUENCE [LARGE SCALE GENOMIC DNA]</scope>
    <source>
        <strain evidence="1">Ribe_18-Q3-R11-54_BAT3C.373</strain>
    </source>
</reference>
<dbReference type="AlphaFoldDB" id="A0A9D7SAJ3"/>
<protein>
    <submittedName>
        <fullName evidence="1">Uncharacterized protein</fullName>
    </submittedName>
</protein>
<organism evidence="1 2">
    <name type="scientific">Candidatus Defluviibacterium haderslevense</name>
    <dbReference type="NCBI Taxonomy" id="2981993"/>
    <lineage>
        <taxon>Bacteria</taxon>
        <taxon>Pseudomonadati</taxon>
        <taxon>Bacteroidota</taxon>
        <taxon>Saprospiria</taxon>
        <taxon>Saprospirales</taxon>
        <taxon>Saprospiraceae</taxon>
        <taxon>Candidatus Defluviibacterium</taxon>
    </lineage>
</organism>